<dbReference type="CDD" id="cd00028">
    <property type="entry name" value="B_lectin"/>
    <property type="match status" value="1"/>
</dbReference>
<feature type="domain" description="Apple" evidence="10">
    <location>
        <begin position="345"/>
        <end position="434"/>
    </location>
</feature>
<dbReference type="Gene3D" id="2.90.10.10">
    <property type="entry name" value="Bulb-type lectin domain"/>
    <property type="match status" value="1"/>
</dbReference>
<comment type="caution">
    <text evidence="11">The sequence shown here is derived from an EMBL/GenBank/DDBJ whole genome shotgun (WGS) entry which is preliminary data.</text>
</comment>
<evidence type="ECO:0000313" key="11">
    <source>
        <dbReference type="EMBL" id="KAL2335934.1"/>
    </source>
</evidence>
<protein>
    <recommendedName>
        <fullName evidence="13">Receptor-like serine/threonine-protein kinase</fullName>
    </recommendedName>
</protein>
<accession>A0ABD1MJF0</accession>
<dbReference type="PROSITE" id="PS50948">
    <property type="entry name" value="PAN"/>
    <property type="match status" value="1"/>
</dbReference>
<evidence type="ECO:0000256" key="5">
    <source>
        <dbReference type="ARBA" id="ARBA00023136"/>
    </source>
</evidence>
<dbReference type="InterPro" id="IPR036426">
    <property type="entry name" value="Bulb-type_lectin_dom_sf"/>
</dbReference>
<keyword evidence="3" id="KW-0732">Signal</keyword>
<evidence type="ECO:0000256" key="7">
    <source>
        <dbReference type="ARBA" id="ARBA00023180"/>
    </source>
</evidence>
<dbReference type="InterPro" id="IPR001245">
    <property type="entry name" value="Ser-Thr/Tyr_kinase_cat_dom"/>
</dbReference>
<dbReference type="InterPro" id="IPR003609">
    <property type="entry name" value="Pan_app"/>
</dbReference>
<feature type="domain" description="Bulb-type lectin" evidence="9">
    <location>
        <begin position="32"/>
        <end position="154"/>
    </location>
</feature>
<name>A0ABD1MJF0_9FABA</name>
<keyword evidence="4 8" id="KW-1133">Transmembrane helix</keyword>
<evidence type="ECO:0000256" key="4">
    <source>
        <dbReference type="ARBA" id="ARBA00022989"/>
    </source>
</evidence>
<dbReference type="AlphaFoldDB" id="A0ABD1MJF0"/>
<dbReference type="InterPro" id="IPR000858">
    <property type="entry name" value="S_locus_glycoprot_dom"/>
</dbReference>
<dbReference type="SUPFAM" id="SSF56112">
    <property type="entry name" value="Protein kinase-like (PK-like)"/>
    <property type="match status" value="1"/>
</dbReference>
<dbReference type="Pfam" id="PF07714">
    <property type="entry name" value="PK_Tyr_Ser-Thr"/>
    <property type="match status" value="1"/>
</dbReference>
<dbReference type="FunFam" id="2.90.10.10:FF:000001">
    <property type="entry name" value="G-type lectin S-receptor-like serine/threonine-protein kinase"/>
    <property type="match status" value="1"/>
</dbReference>
<comment type="subcellular location">
    <subcellularLocation>
        <location evidence="1">Membrane</location>
        <topology evidence="1">Single-pass membrane protein</topology>
    </subcellularLocation>
</comment>
<evidence type="ECO:0000259" key="10">
    <source>
        <dbReference type="PROSITE" id="PS50948"/>
    </source>
</evidence>
<dbReference type="Pfam" id="PF01453">
    <property type="entry name" value="B_lectin"/>
    <property type="match status" value="1"/>
</dbReference>
<dbReference type="PANTHER" id="PTHR32444">
    <property type="entry name" value="BULB-TYPE LECTIN DOMAIN-CONTAINING PROTEIN"/>
    <property type="match status" value="1"/>
</dbReference>
<evidence type="ECO:0000259" key="9">
    <source>
        <dbReference type="PROSITE" id="PS50927"/>
    </source>
</evidence>
<dbReference type="Pfam" id="PF08276">
    <property type="entry name" value="PAN_2"/>
    <property type="match status" value="1"/>
</dbReference>
<dbReference type="InterPro" id="IPR001480">
    <property type="entry name" value="Bulb-type_lectin_dom"/>
</dbReference>
<dbReference type="SUPFAM" id="SSF51110">
    <property type="entry name" value="alpha-D-mannose-specific plant lectins"/>
    <property type="match status" value="1"/>
</dbReference>
<evidence type="ECO:0000256" key="6">
    <source>
        <dbReference type="ARBA" id="ARBA00023157"/>
    </source>
</evidence>
<dbReference type="Proteomes" id="UP001603857">
    <property type="component" value="Unassembled WGS sequence"/>
</dbReference>
<evidence type="ECO:0000256" key="2">
    <source>
        <dbReference type="ARBA" id="ARBA00022692"/>
    </source>
</evidence>
<dbReference type="InterPro" id="IPR011009">
    <property type="entry name" value="Kinase-like_dom_sf"/>
</dbReference>
<proteinExistence type="predicted"/>
<dbReference type="SMART" id="SM00473">
    <property type="entry name" value="PAN_AP"/>
    <property type="match status" value="1"/>
</dbReference>
<dbReference type="Gene3D" id="3.30.200.20">
    <property type="entry name" value="Phosphorylase Kinase, domain 1"/>
    <property type="match status" value="1"/>
</dbReference>
<dbReference type="SMART" id="SM00108">
    <property type="entry name" value="B_lectin"/>
    <property type="match status" value="1"/>
</dbReference>
<evidence type="ECO:0000313" key="12">
    <source>
        <dbReference type="Proteomes" id="UP001603857"/>
    </source>
</evidence>
<dbReference type="InterPro" id="IPR021820">
    <property type="entry name" value="S-locus_recpt_kinase_C"/>
</dbReference>
<organism evidence="11 12">
    <name type="scientific">Flemingia macrophylla</name>
    <dbReference type="NCBI Taxonomy" id="520843"/>
    <lineage>
        <taxon>Eukaryota</taxon>
        <taxon>Viridiplantae</taxon>
        <taxon>Streptophyta</taxon>
        <taxon>Embryophyta</taxon>
        <taxon>Tracheophyta</taxon>
        <taxon>Spermatophyta</taxon>
        <taxon>Magnoliopsida</taxon>
        <taxon>eudicotyledons</taxon>
        <taxon>Gunneridae</taxon>
        <taxon>Pentapetalae</taxon>
        <taxon>rosids</taxon>
        <taxon>fabids</taxon>
        <taxon>Fabales</taxon>
        <taxon>Fabaceae</taxon>
        <taxon>Papilionoideae</taxon>
        <taxon>50 kb inversion clade</taxon>
        <taxon>NPAAA clade</taxon>
        <taxon>indigoferoid/millettioid clade</taxon>
        <taxon>Phaseoleae</taxon>
        <taxon>Flemingia</taxon>
    </lineage>
</organism>
<reference evidence="11 12" key="1">
    <citation type="submission" date="2024-08" db="EMBL/GenBank/DDBJ databases">
        <title>Insights into the chromosomal genome structure of Flemingia macrophylla.</title>
        <authorList>
            <person name="Ding Y."/>
            <person name="Zhao Y."/>
            <person name="Bi W."/>
            <person name="Wu M."/>
            <person name="Zhao G."/>
            <person name="Gong Y."/>
            <person name="Li W."/>
            <person name="Zhang P."/>
        </authorList>
    </citation>
    <scope>NUCLEOTIDE SEQUENCE [LARGE SCALE GENOMIC DNA]</scope>
    <source>
        <strain evidence="11">DYQJB</strain>
        <tissue evidence="11">Leaf</tissue>
    </source>
</reference>
<gene>
    <name evidence="11" type="ORF">Fmac_010380</name>
</gene>
<keyword evidence="6" id="KW-1015">Disulfide bond</keyword>
<keyword evidence="5 8" id="KW-0472">Membrane</keyword>
<dbReference type="CDD" id="cd01098">
    <property type="entry name" value="PAN_AP_plant"/>
    <property type="match status" value="1"/>
</dbReference>
<evidence type="ECO:0000256" key="3">
    <source>
        <dbReference type="ARBA" id="ARBA00022729"/>
    </source>
</evidence>
<sequence length="662" mass="74231">MLALFMGFTNHAILLSVLVIFTFSFSFLVSALDTITASQPIKEPKTLSSENNMLTLGFFSPQNSTNRYVGIWYMSESAAVWVANRNQPLKDSSGVVKISDNGNLKVLNAKGLVVWSTNVSMTNVASSNVSARLLDSGNLVLLDNTTGKTVWESFHHPCDTAIPTLEVSKSVRTGGEVKITSWKSLSDPSYGSFSLGLETGYVTEMFVWNGTRPFWRSGPWNGHVFIGIPNMISLFRDGVSLEERDGTFYYSYDYSNKSFLRIYVLSPQGELERKHWDYGNKKWELKGTFQESDCDVYGMCGPFGVCNSKSSPICTCLRVFEPRNKGEWDRRNWSSGCIRRETLQCERVKNGSKDGKQDEFLKLQMAKVPDRALGSPTKDGSPSGDGDCRTLCFSNCSCIAFAFESGVGCILWSSELHDIQTFSDGGVDLYIRLAYTELGEDRKTRTIIIVTVITGTLLIITSAYVLWRRVARQAGVMDMQVHNERRFDELRRIKIHDLTLFGFGKLATATNNFHSQNKLGQGGFGPVYKGKLEGDQQIAVKRLSTESGQGVQEFLNEVEAWKSWNSNNIRCLVDSQIYDPRFFKDILRCVHIGLLCVQELARDRPIMDTVISMLHSEIVDIPPPKQPAFIHSQTLSGTMMPTQKNHEIFSINNVSLTCFDGR</sequence>
<dbReference type="Pfam" id="PF00954">
    <property type="entry name" value="S_locus_glycop"/>
    <property type="match status" value="1"/>
</dbReference>
<dbReference type="EMBL" id="JBGMDY010000004">
    <property type="protein sequence ID" value="KAL2335934.1"/>
    <property type="molecule type" value="Genomic_DNA"/>
</dbReference>
<feature type="transmembrane region" description="Helical" evidence="8">
    <location>
        <begin position="447"/>
        <end position="467"/>
    </location>
</feature>
<dbReference type="PANTHER" id="PTHR32444:SF198">
    <property type="entry name" value="BULB-TYPE LECTIN DOMAIN-CONTAINING PROTEIN"/>
    <property type="match status" value="1"/>
</dbReference>
<keyword evidence="12" id="KW-1185">Reference proteome</keyword>
<dbReference type="GO" id="GO:0016020">
    <property type="term" value="C:membrane"/>
    <property type="evidence" value="ECO:0007669"/>
    <property type="project" value="UniProtKB-SubCell"/>
</dbReference>
<dbReference type="PROSITE" id="PS50927">
    <property type="entry name" value="BULB_LECTIN"/>
    <property type="match status" value="1"/>
</dbReference>
<evidence type="ECO:0008006" key="13">
    <source>
        <dbReference type="Google" id="ProtNLM"/>
    </source>
</evidence>
<keyword evidence="2 8" id="KW-0812">Transmembrane</keyword>
<keyword evidence="7" id="KW-0325">Glycoprotein</keyword>
<evidence type="ECO:0000256" key="1">
    <source>
        <dbReference type="ARBA" id="ARBA00004167"/>
    </source>
</evidence>
<evidence type="ECO:0000256" key="8">
    <source>
        <dbReference type="SAM" id="Phobius"/>
    </source>
</evidence>
<dbReference type="Pfam" id="PF11883">
    <property type="entry name" value="DUF3403"/>
    <property type="match status" value="1"/>
</dbReference>